<dbReference type="OrthoDB" id="30417at2759"/>
<dbReference type="Pfam" id="PF00149">
    <property type="entry name" value="Metallophos"/>
    <property type="match status" value="1"/>
</dbReference>
<dbReference type="GO" id="GO:0006303">
    <property type="term" value="P:double-strand break repair via nonhomologous end joining"/>
    <property type="evidence" value="ECO:0007669"/>
    <property type="project" value="TreeGrafter"/>
</dbReference>
<dbReference type="GO" id="GO:0007095">
    <property type="term" value="P:mitotic G2 DNA damage checkpoint signaling"/>
    <property type="evidence" value="ECO:0007669"/>
    <property type="project" value="TreeGrafter"/>
</dbReference>
<keyword evidence="4" id="KW-1185">Reference proteome</keyword>
<dbReference type="GO" id="GO:0000723">
    <property type="term" value="P:telomere maintenance"/>
    <property type="evidence" value="ECO:0007669"/>
    <property type="project" value="TreeGrafter"/>
</dbReference>
<dbReference type="Pfam" id="PF04152">
    <property type="entry name" value="Mre11_DNA_bind"/>
    <property type="match status" value="1"/>
</dbReference>
<dbReference type="InterPro" id="IPR004843">
    <property type="entry name" value="Calcineurin-like_PHP"/>
</dbReference>
<organism evidence="3 4">
    <name type="scientific">Oryctes borbonicus</name>
    <dbReference type="NCBI Taxonomy" id="1629725"/>
    <lineage>
        <taxon>Eukaryota</taxon>
        <taxon>Metazoa</taxon>
        <taxon>Ecdysozoa</taxon>
        <taxon>Arthropoda</taxon>
        <taxon>Hexapoda</taxon>
        <taxon>Insecta</taxon>
        <taxon>Pterygota</taxon>
        <taxon>Neoptera</taxon>
        <taxon>Endopterygota</taxon>
        <taxon>Coleoptera</taxon>
        <taxon>Polyphaga</taxon>
        <taxon>Scarabaeiformia</taxon>
        <taxon>Scarabaeidae</taxon>
        <taxon>Dynastinae</taxon>
        <taxon>Oryctes</taxon>
    </lineage>
</organism>
<dbReference type="PANTHER" id="PTHR10139:SF1">
    <property type="entry name" value="DOUBLE-STRAND BREAK REPAIR PROTEIN MRE11"/>
    <property type="match status" value="1"/>
</dbReference>
<dbReference type="GO" id="GO:0097552">
    <property type="term" value="P:mitochondrial double-strand break repair via homologous recombination"/>
    <property type="evidence" value="ECO:0007669"/>
    <property type="project" value="TreeGrafter"/>
</dbReference>
<dbReference type="AlphaFoldDB" id="A0A0T6BE55"/>
<feature type="non-terminal residue" evidence="3">
    <location>
        <position position="428"/>
    </location>
</feature>
<feature type="domain" description="Mre11 DNA-binding" evidence="2">
    <location>
        <begin position="177"/>
        <end position="345"/>
    </location>
</feature>
<dbReference type="GO" id="GO:0000724">
    <property type="term" value="P:double-strand break repair via homologous recombination"/>
    <property type="evidence" value="ECO:0007669"/>
    <property type="project" value="TreeGrafter"/>
</dbReference>
<name>A0A0T6BE55_9SCAR</name>
<evidence type="ECO:0000256" key="1">
    <source>
        <dbReference type="ARBA" id="ARBA00022801"/>
    </source>
</evidence>
<dbReference type="SUPFAM" id="SSF56300">
    <property type="entry name" value="Metallo-dependent phosphatases"/>
    <property type="match status" value="1"/>
</dbReference>
<evidence type="ECO:0000259" key="2">
    <source>
        <dbReference type="SMART" id="SM01347"/>
    </source>
</evidence>
<reference evidence="3 4" key="1">
    <citation type="submission" date="2015-09" db="EMBL/GenBank/DDBJ databases">
        <title>Draft genome of the scarab beetle Oryctes borbonicus.</title>
        <authorList>
            <person name="Meyer J.M."/>
            <person name="Markov G.V."/>
            <person name="Baskaran P."/>
            <person name="Herrmann M."/>
            <person name="Sommer R.J."/>
            <person name="Roedelsperger C."/>
        </authorList>
    </citation>
    <scope>NUCLEOTIDE SEQUENCE [LARGE SCALE GENOMIC DNA]</scope>
    <source>
        <strain evidence="3">OB123</strain>
        <tissue evidence="3">Whole animal</tissue>
    </source>
</reference>
<dbReference type="SMART" id="SM01347">
    <property type="entry name" value="Mre11_DNA_bind"/>
    <property type="match status" value="1"/>
</dbReference>
<dbReference type="GO" id="GO:0000014">
    <property type="term" value="F:single-stranded DNA endodeoxyribonuclease activity"/>
    <property type="evidence" value="ECO:0007669"/>
    <property type="project" value="TreeGrafter"/>
</dbReference>
<keyword evidence="1" id="KW-0378">Hydrolase</keyword>
<dbReference type="Gene3D" id="3.30.110.110">
    <property type="entry name" value="Mre11, capping domain"/>
    <property type="match status" value="1"/>
</dbReference>
<gene>
    <name evidence="3" type="ORF">AMK59_130</name>
</gene>
<dbReference type="PANTHER" id="PTHR10139">
    <property type="entry name" value="DOUBLE-STRAND BREAK REPAIR PROTEIN MRE11"/>
    <property type="match status" value="1"/>
</dbReference>
<sequence length="428" mass="49180">MNISLPIFSIHGNHDNPSGNQLISALDILSSNGLINYFGRCTDLAKVEVKPILLQKGDTKIAIYGLSHITDQRLVRLFREKKVKMPYVEGEDWFNILVLHQNRANRGIKNYIPEQFIPKFIHLVIWGHEHDCNIRPQQYSENGPLISQPGSSVATSLSEGEATDKHVGLLKIRKNKFKMLPIRLRSVRPLVFDEIVLCKPDTADYDVFAPRDQALNAIQRKVEEMIQTATIKQEDDNNTPLLPLIRLAVKYYTQVQIINSVRLGHMYEDRVANPGEMFKFIHFAPKERQKKRDGVTGVEENEFMDVDDWATRVEDVVEKYFEDYARGEKLKVLSVKLMTQAVARFVDYSDNDAMKVAFESQQKKTVCKLEEKDTDCDKIDECLEVIRQERLRDEDKEVAELAKEFGKISTVRPRAGNDVQVISDDEDN</sequence>
<accession>A0A0T6BE55</accession>
<dbReference type="GO" id="GO:0030870">
    <property type="term" value="C:Mre11 complex"/>
    <property type="evidence" value="ECO:0007669"/>
    <property type="project" value="TreeGrafter"/>
</dbReference>
<evidence type="ECO:0000313" key="4">
    <source>
        <dbReference type="Proteomes" id="UP000051574"/>
    </source>
</evidence>
<dbReference type="InterPro" id="IPR041796">
    <property type="entry name" value="Mre11_N"/>
</dbReference>
<dbReference type="InterPro" id="IPR007281">
    <property type="entry name" value="Mre11_DNA-bd"/>
</dbReference>
<dbReference type="GO" id="GO:0035861">
    <property type="term" value="C:site of double-strand break"/>
    <property type="evidence" value="ECO:0007669"/>
    <property type="project" value="TreeGrafter"/>
</dbReference>
<dbReference type="Gene3D" id="3.60.21.10">
    <property type="match status" value="1"/>
</dbReference>
<dbReference type="CDD" id="cd00840">
    <property type="entry name" value="MPP_Mre11_N"/>
    <property type="match status" value="1"/>
</dbReference>
<dbReference type="GO" id="GO:0030145">
    <property type="term" value="F:manganese ion binding"/>
    <property type="evidence" value="ECO:0007669"/>
    <property type="project" value="InterPro"/>
</dbReference>
<protein>
    <submittedName>
        <fullName evidence="3">Calcineurin-like phosphoesterase</fullName>
    </submittedName>
</protein>
<dbReference type="GO" id="GO:0042138">
    <property type="term" value="P:meiotic DNA double-strand break formation"/>
    <property type="evidence" value="ECO:0007669"/>
    <property type="project" value="TreeGrafter"/>
</dbReference>
<dbReference type="InterPro" id="IPR038487">
    <property type="entry name" value="Mre11_capping_dom"/>
</dbReference>
<dbReference type="EMBL" id="LJIG01001519">
    <property type="protein sequence ID" value="KRT85421.1"/>
    <property type="molecule type" value="Genomic_DNA"/>
</dbReference>
<evidence type="ECO:0000313" key="3">
    <source>
        <dbReference type="EMBL" id="KRT85421.1"/>
    </source>
</evidence>
<comment type="caution">
    <text evidence="3">The sequence shown here is derived from an EMBL/GenBank/DDBJ whole genome shotgun (WGS) entry which is preliminary data.</text>
</comment>
<dbReference type="Proteomes" id="UP000051574">
    <property type="component" value="Unassembled WGS sequence"/>
</dbReference>
<proteinExistence type="predicted"/>
<dbReference type="InterPro" id="IPR029052">
    <property type="entry name" value="Metallo-depent_PP-like"/>
</dbReference>
<dbReference type="GO" id="GO:0031573">
    <property type="term" value="P:mitotic intra-S DNA damage checkpoint signaling"/>
    <property type="evidence" value="ECO:0007669"/>
    <property type="project" value="TreeGrafter"/>
</dbReference>